<keyword evidence="7" id="KW-0869">Chloride channel</keyword>
<evidence type="ECO:0000256" key="7">
    <source>
        <dbReference type="ARBA" id="ARBA00023173"/>
    </source>
</evidence>
<evidence type="ECO:0000256" key="2">
    <source>
        <dbReference type="ARBA" id="ARBA00022448"/>
    </source>
</evidence>
<dbReference type="InterPro" id="IPR001807">
    <property type="entry name" value="ClC"/>
</dbReference>
<evidence type="ECO:0000256" key="5">
    <source>
        <dbReference type="ARBA" id="ARBA00023065"/>
    </source>
</evidence>
<dbReference type="GeneID" id="34232491"/>
<evidence type="ECO:0000256" key="10">
    <source>
        <dbReference type="SAM" id="Phobius"/>
    </source>
</evidence>
<dbReference type="PANTHER" id="PTHR43427">
    <property type="entry name" value="CHLORIDE CHANNEL PROTEIN CLC-E"/>
    <property type="match status" value="1"/>
</dbReference>
<feature type="transmembrane region" description="Helical" evidence="10">
    <location>
        <begin position="32"/>
        <end position="53"/>
    </location>
</feature>
<feature type="transmembrane region" description="Helical" evidence="10">
    <location>
        <begin position="419"/>
        <end position="439"/>
    </location>
</feature>
<evidence type="ECO:0000256" key="1">
    <source>
        <dbReference type="ARBA" id="ARBA00004141"/>
    </source>
</evidence>
<dbReference type="Proteomes" id="UP000199002">
    <property type="component" value="Unassembled WGS sequence"/>
</dbReference>
<keyword evidence="8" id="KW-0868">Chloride</keyword>
<evidence type="ECO:0000256" key="6">
    <source>
        <dbReference type="ARBA" id="ARBA00023136"/>
    </source>
</evidence>
<dbReference type="STRING" id="592050.SAMN05421875_12441"/>
<keyword evidence="12" id="KW-1185">Reference proteome</keyword>
<evidence type="ECO:0000256" key="9">
    <source>
        <dbReference type="ARBA" id="ARBA00023303"/>
    </source>
</evidence>
<feature type="transmembrane region" description="Helical" evidence="10">
    <location>
        <begin position="354"/>
        <end position="376"/>
    </location>
</feature>
<dbReference type="CDD" id="cd00400">
    <property type="entry name" value="Voltage_gated_ClC"/>
    <property type="match status" value="1"/>
</dbReference>
<evidence type="ECO:0000256" key="8">
    <source>
        <dbReference type="ARBA" id="ARBA00023214"/>
    </source>
</evidence>
<dbReference type="Pfam" id="PF00654">
    <property type="entry name" value="Voltage_CLC"/>
    <property type="match status" value="1"/>
</dbReference>
<dbReference type="GO" id="GO:0005254">
    <property type="term" value="F:chloride channel activity"/>
    <property type="evidence" value="ECO:0007669"/>
    <property type="project" value="UniProtKB-KW"/>
</dbReference>
<keyword evidence="6 10" id="KW-0472">Membrane</keyword>
<organism evidence="11 12">
    <name type="scientific">Acidovorax soli</name>
    <dbReference type="NCBI Taxonomy" id="592050"/>
    <lineage>
        <taxon>Bacteria</taxon>
        <taxon>Pseudomonadati</taxon>
        <taxon>Pseudomonadota</taxon>
        <taxon>Betaproteobacteria</taxon>
        <taxon>Burkholderiales</taxon>
        <taxon>Comamonadaceae</taxon>
        <taxon>Acidovorax</taxon>
    </lineage>
</organism>
<evidence type="ECO:0000313" key="11">
    <source>
        <dbReference type="EMBL" id="SEA71024.1"/>
    </source>
</evidence>
<feature type="transmembrane region" description="Helical" evidence="10">
    <location>
        <begin position="382"/>
        <end position="407"/>
    </location>
</feature>
<feature type="transmembrane region" description="Helical" evidence="10">
    <location>
        <begin position="252"/>
        <end position="272"/>
    </location>
</feature>
<sequence>MAANKKPDELGPAKRSRARLWAMGPAAETLRVWWWAAVTGAIAAAAVVGFRWLTQWVEELATGHRGGLVEAALSLSPWHRALVCTAGGLLAGLVLQGGTAWARRGPGGAANLDYIDAARAGRVDLNDRTTLTRTVSALFSVGTGASIGREGPMVQLAAWVSARLARLVATAPEQRNTLLVCGIAAGIGSAYHAPIAGVVFVLELALGFLARHTVAPVLIASATASSLIYWLVEPKPLYDVPPVVMAPTSLGIALLAGVLFGGLGWGLLALLESGRSWLARIRTPVLRLGLGGLLVGLLSAWVPQVWGNGYSVVSQVLHGDHAWQWLAWVLLAKVVATTLSSGSGAIGGVFTPSLFVGATAGSVLAQVAALWLPTAWVGDPRLLAVVGMAAVLAAVTHAPLMAIVMVLEMTNQFQLTVPVMLACGVAYAISTQFGARPLYGNPIESPMAQEPNP</sequence>
<keyword evidence="9" id="KW-0407">Ion channel</keyword>
<keyword evidence="5" id="KW-0406">Ion transport</keyword>
<dbReference type="InterPro" id="IPR014743">
    <property type="entry name" value="Cl-channel_core"/>
</dbReference>
<dbReference type="PRINTS" id="PR00762">
    <property type="entry name" value="CLCHANNEL"/>
</dbReference>
<feature type="transmembrane region" description="Helical" evidence="10">
    <location>
        <begin position="177"/>
        <end position="202"/>
    </location>
</feature>
<dbReference type="SUPFAM" id="SSF81340">
    <property type="entry name" value="Clc chloride channel"/>
    <property type="match status" value="1"/>
</dbReference>
<evidence type="ECO:0000256" key="3">
    <source>
        <dbReference type="ARBA" id="ARBA00022692"/>
    </source>
</evidence>
<dbReference type="Gene3D" id="1.10.3080.10">
    <property type="entry name" value="Clc chloride channel"/>
    <property type="match status" value="1"/>
</dbReference>
<name>A0A1H4DE73_9BURK</name>
<keyword evidence="2" id="KW-0813">Transport</keyword>
<dbReference type="GO" id="GO:0034707">
    <property type="term" value="C:chloride channel complex"/>
    <property type="evidence" value="ECO:0007669"/>
    <property type="project" value="UniProtKB-KW"/>
</dbReference>
<proteinExistence type="predicted"/>
<feature type="transmembrane region" description="Helical" evidence="10">
    <location>
        <begin position="284"/>
        <end position="302"/>
    </location>
</feature>
<evidence type="ECO:0000256" key="4">
    <source>
        <dbReference type="ARBA" id="ARBA00022989"/>
    </source>
</evidence>
<keyword evidence="4 10" id="KW-1133">Transmembrane helix</keyword>
<gene>
    <name evidence="11" type="ORF">SAMN05421875_12441</name>
</gene>
<accession>A0A1H4DE73</accession>
<dbReference type="EMBL" id="FNQJ01000024">
    <property type="protein sequence ID" value="SEA71024.1"/>
    <property type="molecule type" value="Genomic_DNA"/>
</dbReference>
<reference evidence="12" key="1">
    <citation type="submission" date="2016-10" db="EMBL/GenBank/DDBJ databases">
        <authorList>
            <person name="Varghese N."/>
            <person name="Submissions S."/>
        </authorList>
    </citation>
    <scope>NUCLEOTIDE SEQUENCE [LARGE SCALE GENOMIC DNA]</scope>
    <source>
        <strain evidence="12">DSM 25157</strain>
    </source>
</reference>
<dbReference type="InterPro" id="IPR050368">
    <property type="entry name" value="ClC-type_chloride_channel"/>
</dbReference>
<keyword evidence="3 10" id="KW-0812">Transmembrane</keyword>
<comment type="subcellular location">
    <subcellularLocation>
        <location evidence="1">Membrane</location>
        <topology evidence="1">Multi-pass membrane protein</topology>
    </subcellularLocation>
</comment>
<dbReference type="AlphaFoldDB" id="A0A1H4DE73"/>
<dbReference type="PANTHER" id="PTHR43427:SF6">
    <property type="entry name" value="CHLORIDE CHANNEL PROTEIN CLC-E"/>
    <property type="match status" value="1"/>
</dbReference>
<dbReference type="RefSeq" id="WP_244273709.1">
    <property type="nucleotide sequence ID" value="NZ_FNQJ01000024.1"/>
</dbReference>
<protein>
    <submittedName>
        <fullName evidence="11">Chloride channel protein, CIC family</fullName>
    </submittedName>
</protein>
<feature type="transmembrane region" description="Helical" evidence="10">
    <location>
        <begin position="322"/>
        <end position="342"/>
    </location>
</feature>
<evidence type="ECO:0000313" key="12">
    <source>
        <dbReference type="Proteomes" id="UP000199002"/>
    </source>
</evidence>